<dbReference type="PROSITE" id="PS50931">
    <property type="entry name" value="HTH_LYSR"/>
    <property type="match status" value="1"/>
</dbReference>
<dbReference type="PANTHER" id="PTHR30537:SF70">
    <property type="entry name" value="HTH-TYPE TRANSCRIPTIONAL ACTIVATOR AMPR"/>
    <property type="match status" value="1"/>
</dbReference>
<accession>A0A3S2XQQ9</accession>
<evidence type="ECO:0000256" key="2">
    <source>
        <dbReference type="ARBA" id="ARBA00023015"/>
    </source>
</evidence>
<keyword evidence="2" id="KW-0805">Transcription regulation</keyword>
<dbReference type="Gene3D" id="1.10.10.10">
    <property type="entry name" value="Winged helix-like DNA-binding domain superfamily/Winged helix DNA-binding domain"/>
    <property type="match status" value="1"/>
</dbReference>
<dbReference type="PRINTS" id="PR00039">
    <property type="entry name" value="HTHLYSR"/>
</dbReference>
<dbReference type="GO" id="GO:0043565">
    <property type="term" value="F:sequence-specific DNA binding"/>
    <property type="evidence" value="ECO:0007669"/>
    <property type="project" value="TreeGrafter"/>
</dbReference>
<dbReference type="Proteomes" id="UP000288587">
    <property type="component" value="Unassembled WGS sequence"/>
</dbReference>
<comment type="caution">
    <text evidence="7">The sequence shown here is derived from an EMBL/GenBank/DDBJ whole genome shotgun (WGS) entry which is preliminary data.</text>
</comment>
<feature type="domain" description="HTH lysR-type" evidence="6">
    <location>
        <begin position="6"/>
        <end position="63"/>
    </location>
</feature>
<dbReference type="InterPro" id="IPR058163">
    <property type="entry name" value="LysR-type_TF_proteobact-type"/>
</dbReference>
<dbReference type="InterPro" id="IPR036388">
    <property type="entry name" value="WH-like_DNA-bd_sf"/>
</dbReference>
<name>A0A3S2XQQ9_9BURK</name>
<dbReference type="FunFam" id="1.10.10.10:FF:000038">
    <property type="entry name" value="Glycine cleavage system transcriptional activator"/>
    <property type="match status" value="1"/>
</dbReference>
<protein>
    <submittedName>
        <fullName evidence="7">LysR family transcriptional regulator</fullName>
    </submittedName>
</protein>
<keyword evidence="5" id="KW-0804">Transcription</keyword>
<keyword evidence="8" id="KW-1185">Reference proteome</keyword>
<evidence type="ECO:0000256" key="3">
    <source>
        <dbReference type="ARBA" id="ARBA00023125"/>
    </source>
</evidence>
<dbReference type="PANTHER" id="PTHR30537">
    <property type="entry name" value="HTH-TYPE TRANSCRIPTIONAL REGULATOR"/>
    <property type="match status" value="1"/>
</dbReference>
<dbReference type="GO" id="GO:0006351">
    <property type="term" value="P:DNA-templated transcription"/>
    <property type="evidence" value="ECO:0007669"/>
    <property type="project" value="TreeGrafter"/>
</dbReference>
<dbReference type="InterPro" id="IPR005119">
    <property type="entry name" value="LysR_subst-bd"/>
</dbReference>
<dbReference type="InterPro" id="IPR036390">
    <property type="entry name" value="WH_DNA-bd_sf"/>
</dbReference>
<dbReference type="EMBL" id="SACM01000003">
    <property type="protein sequence ID" value="RVT84660.1"/>
    <property type="molecule type" value="Genomic_DNA"/>
</dbReference>
<evidence type="ECO:0000313" key="8">
    <source>
        <dbReference type="Proteomes" id="UP000288587"/>
    </source>
</evidence>
<dbReference type="Pfam" id="PF03466">
    <property type="entry name" value="LysR_substrate"/>
    <property type="match status" value="1"/>
</dbReference>
<dbReference type="SUPFAM" id="SSF53850">
    <property type="entry name" value="Periplasmic binding protein-like II"/>
    <property type="match status" value="1"/>
</dbReference>
<organism evidence="7 8">
    <name type="scientific">Inhella crocodyli</name>
    <dbReference type="NCBI Taxonomy" id="2499851"/>
    <lineage>
        <taxon>Bacteria</taxon>
        <taxon>Pseudomonadati</taxon>
        <taxon>Pseudomonadota</taxon>
        <taxon>Betaproteobacteria</taxon>
        <taxon>Burkholderiales</taxon>
        <taxon>Sphaerotilaceae</taxon>
        <taxon>Inhella</taxon>
    </lineage>
</organism>
<evidence type="ECO:0000259" key="6">
    <source>
        <dbReference type="PROSITE" id="PS50931"/>
    </source>
</evidence>
<dbReference type="Pfam" id="PF00126">
    <property type="entry name" value="HTH_1"/>
    <property type="match status" value="1"/>
</dbReference>
<evidence type="ECO:0000256" key="4">
    <source>
        <dbReference type="ARBA" id="ARBA00023159"/>
    </source>
</evidence>
<dbReference type="OrthoDB" id="8591238at2"/>
<dbReference type="GO" id="GO:0003700">
    <property type="term" value="F:DNA-binding transcription factor activity"/>
    <property type="evidence" value="ECO:0007669"/>
    <property type="project" value="InterPro"/>
</dbReference>
<dbReference type="Gene3D" id="3.40.190.10">
    <property type="entry name" value="Periplasmic binding protein-like II"/>
    <property type="match status" value="2"/>
</dbReference>
<keyword evidence="3" id="KW-0238">DNA-binding</keyword>
<dbReference type="InterPro" id="IPR000847">
    <property type="entry name" value="LysR_HTH_N"/>
</dbReference>
<keyword evidence="4" id="KW-0010">Activator</keyword>
<evidence type="ECO:0000313" key="7">
    <source>
        <dbReference type="EMBL" id="RVT84660.1"/>
    </source>
</evidence>
<reference evidence="7 8" key="1">
    <citation type="submission" date="2019-01" db="EMBL/GenBank/DDBJ databases">
        <authorList>
            <person name="Chen W.-M."/>
        </authorList>
    </citation>
    <scope>NUCLEOTIDE SEQUENCE [LARGE SCALE GENOMIC DNA]</scope>
    <source>
        <strain evidence="7 8">CCP-18</strain>
    </source>
</reference>
<dbReference type="SUPFAM" id="SSF46785">
    <property type="entry name" value="Winged helix' DNA-binding domain"/>
    <property type="match status" value="1"/>
</dbReference>
<gene>
    <name evidence="7" type="ORF">EOD73_11000</name>
</gene>
<evidence type="ECO:0000256" key="1">
    <source>
        <dbReference type="ARBA" id="ARBA00009437"/>
    </source>
</evidence>
<evidence type="ECO:0000256" key="5">
    <source>
        <dbReference type="ARBA" id="ARBA00023163"/>
    </source>
</evidence>
<dbReference type="AlphaFoldDB" id="A0A3S2XQQ9"/>
<proteinExistence type="inferred from homology"/>
<sequence length="289" mass="31183">MQMPPLSLNTLRTFEAAARHLNFTRAANELCVTQAAVSHQIKALEAQLGKSLFERTPRGLRLSDAGATLAPALQQAFAQLAQALQALDDGTPPERLCVGVVGTFLHGHLLARLPAFRAQHPGIDLQVRTHNNKLDLLPEGLDAAIRFGDGAWRSEAATPWAPTPLAPLCSAALATGLRAPDDLRGHTLLRSFRNDDWPAWAQAAGVRLPPPRGPQFDSSVLMVQAALQDAGVALAPLAMFRRELASGALVQPFATGVDLGRYWLTQPVSREPSPALERFKEWLLATMPA</sequence>
<dbReference type="RefSeq" id="WP_127683060.1">
    <property type="nucleotide sequence ID" value="NZ_SACM01000003.1"/>
</dbReference>
<comment type="similarity">
    <text evidence="1">Belongs to the LysR transcriptional regulatory family.</text>
</comment>